<proteinExistence type="predicted"/>
<feature type="region of interest" description="Disordered" evidence="1">
    <location>
        <begin position="186"/>
        <end position="226"/>
    </location>
</feature>
<reference evidence="2" key="1">
    <citation type="journal article" date="2012" name="Proc. Natl. Acad. Sci. U.S.A.">
        <title>Antigenic diversity is generated by distinct evolutionary mechanisms in African trypanosome species.</title>
        <authorList>
            <person name="Jackson A.P."/>
            <person name="Berry A."/>
            <person name="Aslett M."/>
            <person name="Allison H.C."/>
            <person name="Burton P."/>
            <person name="Vavrova-Anderson J."/>
            <person name="Brown R."/>
            <person name="Browne H."/>
            <person name="Corton N."/>
            <person name="Hauser H."/>
            <person name="Gamble J."/>
            <person name="Gilderthorp R."/>
            <person name="Marcello L."/>
            <person name="McQuillan J."/>
            <person name="Otto T.D."/>
            <person name="Quail M.A."/>
            <person name="Sanders M.J."/>
            <person name="van Tonder A."/>
            <person name="Ginger M.L."/>
            <person name="Field M.C."/>
            <person name="Barry J.D."/>
            <person name="Hertz-Fowler C."/>
            <person name="Berriman M."/>
        </authorList>
    </citation>
    <scope>NUCLEOTIDE SEQUENCE</scope>
    <source>
        <strain evidence="2">IL3000</strain>
    </source>
</reference>
<dbReference type="VEuPathDB" id="TriTrypDB:TcIL3000.11.5700"/>
<organism evidence="2">
    <name type="scientific">Trypanosoma congolense (strain IL3000)</name>
    <dbReference type="NCBI Taxonomy" id="1068625"/>
    <lineage>
        <taxon>Eukaryota</taxon>
        <taxon>Discoba</taxon>
        <taxon>Euglenozoa</taxon>
        <taxon>Kinetoplastea</taxon>
        <taxon>Metakinetoplastina</taxon>
        <taxon>Trypanosomatida</taxon>
        <taxon>Trypanosomatidae</taxon>
        <taxon>Trypanosoma</taxon>
        <taxon>Nannomonas</taxon>
    </lineage>
</organism>
<dbReference type="EMBL" id="HE575324">
    <property type="protein sequence ID" value="CCC95156.1"/>
    <property type="molecule type" value="Genomic_DNA"/>
</dbReference>
<evidence type="ECO:0000256" key="1">
    <source>
        <dbReference type="SAM" id="MobiDB-lite"/>
    </source>
</evidence>
<evidence type="ECO:0000313" key="2">
    <source>
        <dbReference type="EMBL" id="CCC95156.1"/>
    </source>
</evidence>
<accession>G0V0I5</accession>
<protein>
    <submittedName>
        <fullName evidence="2">Uncharacterized protein TCIL3000_11_5700</fullName>
    </submittedName>
</protein>
<dbReference type="AlphaFoldDB" id="G0V0I5"/>
<gene>
    <name evidence="2" type="ORF">TCIL3000_11_5700</name>
</gene>
<name>G0V0I5_TRYCI</name>
<sequence>MTMTSASDDDVDNDLFDYVASANSANGKTSSSIAITQPRKTVYEMEREARIHAIVKEKGLSLSSPPRESAATSVLQPIHTSEVVVQLEGFRPAVNSGVNPSPSVGVAGTNPCFEVPHERGSLKTSASTSSAVEEAQRLRDQRYAIYRRNKALNQSALREVDPDTKRYVQISYAPTDGVVRQYCGTGRGRGVGRNNYSANQRSGMSRGGRRPVGRGGGGGAVKRPRD</sequence>